<accession>A0A4Y2TPX2</accession>
<reference evidence="2 3" key="1">
    <citation type="journal article" date="2019" name="Sci. Rep.">
        <title>Orb-weaving spider Araneus ventricosus genome elucidates the spidroin gene catalogue.</title>
        <authorList>
            <person name="Kono N."/>
            <person name="Nakamura H."/>
            <person name="Ohtoshi R."/>
            <person name="Moran D.A.P."/>
            <person name="Shinohara A."/>
            <person name="Yoshida Y."/>
            <person name="Fujiwara M."/>
            <person name="Mori M."/>
            <person name="Tomita M."/>
            <person name="Arakawa K."/>
        </authorList>
    </citation>
    <scope>NUCLEOTIDE SEQUENCE [LARGE SCALE GENOMIC DNA]</scope>
</reference>
<comment type="caution">
    <text evidence="2">The sequence shown here is derived from an EMBL/GenBank/DDBJ whole genome shotgun (WGS) entry which is preliminary data.</text>
</comment>
<feature type="non-terminal residue" evidence="2">
    <location>
        <position position="1"/>
    </location>
</feature>
<proteinExistence type="predicted"/>
<organism evidence="2 3">
    <name type="scientific">Araneus ventricosus</name>
    <name type="common">Orbweaver spider</name>
    <name type="synonym">Epeira ventricosa</name>
    <dbReference type="NCBI Taxonomy" id="182803"/>
    <lineage>
        <taxon>Eukaryota</taxon>
        <taxon>Metazoa</taxon>
        <taxon>Ecdysozoa</taxon>
        <taxon>Arthropoda</taxon>
        <taxon>Chelicerata</taxon>
        <taxon>Arachnida</taxon>
        <taxon>Araneae</taxon>
        <taxon>Araneomorphae</taxon>
        <taxon>Entelegynae</taxon>
        <taxon>Araneoidea</taxon>
        <taxon>Araneidae</taxon>
        <taxon>Araneus</taxon>
    </lineage>
</organism>
<dbReference type="AlphaFoldDB" id="A0A4Y2TPX2"/>
<dbReference type="Proteomes" id="UP000499080">
    <property type="component" value="Unassembled WGS sequence"/>
</dbReference>
<keyword evidence="3" id="KW-1185">Reference proteome</keyword>
<evidence type="ECO:0000313" key="3">
    <source>
        <dbReference type="Proteomes" id="UP000499080"/>
    </source>
</evidence>
<protein>
    <submittedName>
        <fullName evidence="2">Uncharacterized protein</fullName>
    </submittedName>
</protein>
<evidence type="ECO:0000313" key="2">
    <source>
        <dbReference type="EMBL" id="GBO02685.1"/>
    </source>
</evidence>
<dbReference type="EMBL" id="BGPR01030267">
    <property type="protein sequence ID" value="GBO02685.1"/>
    <property type="molecule type" value="Genomic_DNA"/>
</dbReference>
<gene>
    <name evidence="2" type="ORF">AVEN_202778_1</name>
</gene>
<name>A0A4Y2TPX2_ARAVE</name>
<evidence type="ECO:0000256" key="1">
    <source>
        <dbReference type="SAM" id="MobiDB-lite"/>
    </source>
</evidence>
<sequence length="34" mass="3717">DELIEDKLCAANLSDDKEVSPPALKDAMDSIEKL</sequence>
<feature type="region of interest" description="Disordered" evidence="1">
    <location>
        <begin position="15"/>
        <end position="34"/>
    </location>
</feature>